<dbReference type="PANTHER" id="PTHR43242:SF1">
    <property type="entry name" value="NAD(P)-BINDING ROSSMANN-FOLD SUPERFAMILY PROTEIN"/>
    <property type="match status" value="1"/>
</dbReference>
<dbReference type="GeneID" id="14552196"/>
<dbReference type="OrthoDB" id="4907at2157"/>
<dbReference type="Pfam" id="PF04321">
    <property type="entry name" value="RmlD_sub_bind"/>
    <property type="match status" value="1"/>
</dbReference>
<organism evidence="2 5">
    <name type="scientific">Sulfolobus acidocaldarius</name>
    <dbReference type="NCBI Taxonomy" id="2285"/>
    <lineage>
        <taxon>Archaea</taxon>
        <taxon>Thermoproteota</taxon>
        <taxon>Thermoprotei</taxon>
        <taxon>Sulfolobales</taxon>
        <taxon>Sulfolobaceae</taxon>
        <taxon>Sulfolobus</taxon>
    </lineage>
</organism>
<dbReference type="CDD" id="cd05254">
    <property type="entry name" value="dTDP_HR_like_SDR_e"/>
    <property type="match status" value="1"/>
</dbReference>
<proteinExistence type="predicted"/>
<dbReference type="STRING" id="1435377.SUSAZ_08070"/>
<dbReference type="Proteomes" id="UP000060043">
    <property type="component" value="Chromosome"/>
</dbReference>
<dbReference type="AlphaFoldDB" id="A0A0U2VZ11"/>
<dbReference type="EMBL" id="CP013694">
    <property type="protein sequence ID" value="ALU30164.1"/>
    <property type="molecule type" value="Genomic_DNA"/>
</dbReference>
<dbReference type="Proteomes" id="UP000065473">
    <property type="component" value="Chromosome"/>
</dbReference>
<gene>
    <name evidence="2" type="ORF">ATY89_09600</name>
    <name evidence="3" type="ORF">ATZ20_01010</name>
</gene>
<evidence type="ECO:0000313" key="3">
    <source>
        <dbReference type="EMBL" id="ALU30859.1"/>
    </source>
</evidence>
<reference evidence="4 5" key="1">
    <citation type="submission" date="2015-12" db="EMBL/GenBank/DDBJ databases">
        <title>A stable core within a dynamic pangenome in Sulfolobus acidocaldarius.</title>
        <authorList>
            <person name="Anderson R."/>
            <person name="Kouris A."/>
            <person name="Seward C."/>
            <person name="Campbell K."/>
            <person name="Whitaker R."/>
        </authorList>
    </citation>
    <scope>NUCLEOTIDE SEQUENCE [LARGE SCALE GENOMIC DNA]</scope>
    <source>
        <strain evidence="2 5">GG12-C01-09</strain>
        <strain evidence="3 4">NG05B_CO5_07</strain>
    </source>
</reference>
<dbReference type="EMBL" id="CP013695">
    <property type="protein sequence ID" value="ALU30859.1"/>
    <property type="molecule type" value="Genomic_DNA"/>
</dbReference>
<protein>
    <submittedName>
        <fullName evidence="2">NAD(P)-dependent oxidoreductase</fullName>
    </submittedName>
</protein>
<dbReference type="InterPro" id="IPR029903">
    <property type="entry name" value="RmlD-like-bd"/>
</dbReference>
<dbReference type="Gene3D" id="3.90.25.10">
    <property type="entry name" value="UDP-galactose 4-epimerase, domain 1"/>
    <property type="match status" value="1"/>
</dbReference>
<dbReference type="SUPFAM" id="SSF51735">
    <property type="entry name" value="NAD(P)-binding Rossmann-fold domains"/>
    <property type="match status" value="1"/>
</dbReference>
<feature type="domain" description="RmlD-like substrate binding" evidence="1">
    <location>
        <begin position="1"/>
        <end position="280"/>
    </location>
</feature>
<dbReference type="PaxDb" id="1435377-SUSAZ_08070"/>
<accession>A0A0U2VZ11</accession>
<dbReference type="RefSeq" id="WP_011278513.1">
    <property type="nucleotide sequence ID" value="NZ_BHWZ01000004.1"/>
</dbReference>
<dbReference type="OMA" id="IRTAWVY"/>
<name>A0A0U2VZ11_9CREN</name>
<sequence>MVTLIIGGSGQLGQELGKLIKDSILTFSSRPIEGGIYLDTRDYIRVEDLIMKTKPEVIINTSAITDVDKCEVDRINAHSVNSLAVKHMVRAASITKSYFVQISTDYVFDGNRGNYNEDDLPNPLNYYGLTKLLGETYSLSYDYSLVIRTSGIYGSNKENFPLYVLKSLEKGSKVRAVWDMYYSPINVKQLAEAIVQLLPLRKTGILNIAGDRISRYDLALKIAKMSSLNENLIEAASYEEMSWRAKRPKDSSLDSSTVKKYVSVNLSLEEGLRRLINDVQNK</sequence>
<evidence type="ECO:0000313" key="2">
    <source>
        <dbReference type="EMBL" id="ALU30164.1"/>
    </source>
</evidence>
<evidence type="ECO:0000259" key="1">
    <source>
        <dbReference type="Pfam" id="PF04321"/>
    </source>
</evidence>
<evidence type="ECO:0000313" key="4">
    <source>
        <dbReference type="Proteomes" id="UP000060043"/>
    </source>
</evidence>
<dbReference type="Gene3D" id="3.40.50.720">
    <property type="entry name" value="NAD(P)-binding Rossmann-like Domain"/>
    <property type="match status" value="1"/>
</dbReference>
<evidence type="ECO:0000313" key="5">
    <source>
        <dbReference type="Proteomes" id="UP000065473"/>
    </source>
</evidence>
<dbReference type="PANTHER" id="PTHR43242">
    <property type="entry name" value="NAD(P)-BINDING ROSSMANN-FOLD SUPERFAMILY PROTEIN"/>
    <property type="match status" value="1"/>
</dbReference>
<dbReference type="InterPro" id="IPR036291">
    <property type="entry name" value="NAD(P)-bd_dom_sf"/>
</dbReference>